<gene>
    <name evidence="2" type="ORF">EVEC_LOCUS7090</name>
</gene>
<dbReference type="Proteomes" id="UP000274131">
    <property type="component" value="Unassembled WGS sequence"/>
</dbReference>
<proteinExistence type="predicted"/>
<organism evidence="4">
    <name type="scientific">Enterobius vermicularis</name>
    <name type="common">Human pinworm</name>
    <dbReference type="NCBI Taxonomy" id="51028"/>
    <lineage>
        <taxon>Eukaryota</taxon>
        <taxon>Metazoa</taxon>
        <taxon>Ecdysozoa</taxon>
        <taxon>Nematoda</taxon>
        <taxon>Chromadorea</taxon>
        <taxon>Rhabditida</taxon>
        <taxon>Spirurina</taxon>
        <taxon>Oxyuridomorpha</taxon>
        <taxon>Oxyuroidea</taxon>
        <taxon>Oxyuridae</taxon>
        <taxon>Enterobius</taxon>
    </lineage>
</organism>
<feature type="compositionally biased region" description="Polar residues" evidence="1">
    <location>
        <begin position="353"/>
        <end position="384"/>
    </location>
</feature>
<feature type="region of interest" description="Disordered" evidence="1">
    <location>
        <begin position="283"/>
        <end position="308"/>
    </location>
</feature>
<feature type="compositionally biased region" description="Basic and acidic residues" evidence="1">
    <location>
        <begin position="189"/>
        <end position="202"/>
    </location>
</feature>
<feature type="region of interest" description="Disordered" evidence="1">
    <location>
        <begin position="320"/>
        <end position="405"/>
    </location>
</feature>
<feature type="compositionally biased region" description="Basic and acidic residues" evidence="1">
    <location>
        <begin position="617"/>
        <end position="638"/>
    </location>
</feature>
<evidence type="ECO:0000256" key="1">
    <source>
        <dbReference type="SAM" id="MobiDB-lite"/>
    </source>
</evidence>
<feature type="region of interest" description="Disordered" evidence="1">
    <location>
        <begin position="612"/>
        <end position="672"/>
    </location>
</feature>
<name>A0A0N4VAS1_ENTVE</name>
<dbReference type="AlphaFoldDB" id="A0A0N4VAS1"/>
<feature type="compositionally biased region" description="Polar residues" evidence="1">
    <location>
        <begin position="148"/>
        <end position="168"/>
    </location>
</feature>
<reference evidence="4" key="1">
    <citation type="submission" date="2017-02" db="UniProtKB">
        <authorList>
            <consortium name="WormBaseParasite"/>
        </authorList>
    </citation>
    <scope>IDENTIFICATION</scope>
</reference>
<feature type="compositionally biased region" description="Low complexity" evidence="1">
    <location>
        <begin position="90"/>
        <end position="110"/>
    </location>
</feature>
<evidence type="ECO:0000313" key="3">
    <source>
        <dbReference type="Proteomes" id="UP000274131"/>
    </source>
</evidence>
<feature type="compositionally biased region" description="Basic and acidic residues" evidence="1">
    <location>
        <begin position="294"/>
        <end position="308"/>
    </location>
</feature>
<reference evidence="2 3" key="2">
    <citation type="submission" date="2018-10" db="EMBL/GenBank/DDBJ databases">
        <authorList>
            <consortium name="Pathogen Informatics"/>
        </authorList>
    </citation>
    <scope>NUCLEOTIDE SEQUENCE [LARGE SCALE GENOMIC DNA]</scope>
</reference>
<dbReference type="WBParaSite" id="EVEC_0000758801-mRNA-1">
    <property type="protein sequence ID" value="EVEC_0000758801-mRNA-1"/>
    <property type="gene ID" value="EVEC_0000758801"/>
</dbReference>
<keyword evidence="3" id="KW-1185">Reference proteome</keyword>
<evidence type="ECO:0000313" key="2">
    <source>
        <dbReference type="EMBL" id="VDD92339.1"/>
    </source>
</evidence>
<sequence>MVQTRQSARIRAQGESFGPEESEEAQGGDSGIAKVSSQDQKGSSKNVENQGGRKSSEQSKSKKDSDVHRATPVRRSRRLASEEPEEVPEEFAPFAYVKVGSSSGLRLGRSASETDKTKSSDTSKGTDFRRSRELASEKLKDISEETVKSTGSISGSPGKSESAKQSVEQPKGKTPKSKPGTPLRRSKRLASEKPEKFQEEFLISEDRVQRAVTGTEKTVSTSSRLSAYLNAKNTASAFGVEVIEELEEQDSGEFLLKSVKLKKSSGSDDLIQKRIAIFFDNEEAPETSESSSLLDKKEEASVVKDSKKERVILEKKSDNIGSFESCDGHESQHQKKSLDDTLEDEDDKEKNNFLLNSSQDKTSVYGDVQSSDSQTCSSGKTSSESIKEAFKEERGAKNAENVVSSEKVDAAERDLNLKTLLPGSDGGIGQNRKKFSNEFGSPKSVGTTDGLTSLSVKEGSITSEKLEVDNFLDSGRESNKDSGLLFPSKCTVSGNVDGETCPGLAGKKILTGEKSELCTLALPVFDALILDSEKSLPNGTSFKKVPFSSLTNGVISAKEKTEINADSKSSGVYGDNAENFVEEGDKVKKDNYGSCSASKVLEETYPFGNVTTDLEDTTEKGNCEEGRDIFGTKKDKSNTSEVAKVSPRRENTPHTDEEDAVDEKQISAGTNDTEHLECRGVLNKPDITLEKGVSYFEIEI</sequence>
<evidence type="ECO:0000313" key="4">
    <source>
        <dbReference type="WBParaSite" id="EVEC_0000758801-mRNA-1"/>
    </source>
</evidence>
<dbReference type="EMBL" id="UXUI01008768">
    <property type="protein sequence ID" value="VDD92339.1"/>
    <property type="molecule type" value="Genomic_DNA"/>
</dbReference>
<feature type="compositionally biased region" description="Polar residues" evidence="1">
    <location>
        <begin position="35"/>
        <end position="53"/>
    </location>
</feature>
<feature type="compositionally biased region" description="Basic and acidic residues" evidence="1">
    <location>
        <begin position="326"/>
        <end position="339"/>
    </location>
</feature>
<feature type="compositionally biased region" description="Basic and acidic residues" evidence="1">
    <location>
        <begin position="54"/>
        <end position="69"/>
    </location>
</feature>
<protein>
    <submittedName>
        <fullName evidence="4">CARMIL_C domain-containing protein</fullName>
    </submittedName>
</protein>
<feature type="compositionally biased region" description="Basic and acidic residues" evidence="1">
    <location>
        <begin position="385"/>
        <end position="397"/>
    </location>
</feature>
<feature type="compositionally biased region" description="Basic and acidic residues" evidence="1">
    <location>
        <begin position="112"/>
        <end position="147"/>
    </location>
</feature>
<accession>A0A0N4VAS1</accession>
<feature type="region of interest" description="Disordered" evidence="1">
    <location>
        <begin position="1"/>
        <end position="202"/>
    </location>
</feature>